<dbReference type="EMBL" id="QGGI01000011">
    <property type="protein sequence ID" value="PWJ91262.1"/>
    <property type="molecule type" value="Genomic_DNA"/>
</dbReference>
<keyword evidence="4 7" id="KW-0812">Transmembrane</keyword>
<evidence type="ECO:0000259" key="8">
    <source>
        <dbReference type="PROSITE" id="PS50928"/>
    </source>
</evidence>
<dbReference type="Proteomes" id="UP000245921">
    <property type="component" value="Unassembled WGS sequence"/>
</dbReference>
<dbReference type="RefSeq" id="WP_109605109.1">
    <property type="nucleotide sequence ID" value="NZ_QGGI01000011.1"/>
</dbReference>
<feature type="transmembrane region" description="Helical" evidence="7">
    <location>
        <begin position="218"/>
        <end position="243"/>
    </location>
</feature>
<feature type="transmembrane region" description="Helical" evidence="7">
    <location>
        <begin position="12"/>
        <end position="34"/>
    </location>
</feature>
<evidence type="ECO:0000313" key="10">
    <source>
        <dbReference type="Proteomes" id="UP000245921"/>
    </source>
</evidence>
<dbReference type="CDD" id="cd06261">
    <property type="entry name" value="TM_PBP2"/>
    <property type="match status" value="1"/>
</dbReference>
<protein>
    <submittedName>
        <fullName evidence="9">NitT/TauT family transport system permease protein</fullName>
    </submittedName>
</protein>
<dbReference type="PROSITE" id="PS50928">
    <property type="entry name" value="ABC_TM1"/>
    <property type="match status" value="1"/>
</dbReference>
<comment type="similarity">
    <text evidence="7">Belongs to the binding-protein-dependent transport system permease family.</text>
</comment>
<evidence type="ECO:0000256" key="1">
    <source>
        <dbReference type="ARBA" id="ARBA00004651"/>
    </source>
</evidence>
<accession>A0AA45C6D8</accession>
<dbReference type="AlphaFoldDB" id="A0AA45C6D8"/>
<evidence type="ECO:0000256" key="6">
    <source>
        <dbReference type="ARBA" id="ARBA00023136"/>
    </source>
</evidence>
<dbReference type="GO" id="GO:0055085">
    <property type="term" value="P:transmembrane transport"/>
    <property type="evidence" value="ECO:0007669"/>
    <property type="project" value="InterPro"/>
</dbReference>
<feature type="domain" description="ABC transmembrane type-1" evidence="8">
    <location>
        <begin position="56"/>
        <end position="240"/>
    </location>
</feature>
<keyword evidence="2 7" id="KW-0813">Transport</keyword>
<dbReference type="InterPro" id="IPR000515">
    <property type="entry name" value="MetI-like"/>
</dbReference>
<reference evidence="9 10" key="1">
    <citation type="submission" date="2018-05" db="EMBL/GenBank/DDBJ databases">
        <title>Genomic Encyclopedia of Type Strains, Phase IV (KMG-IV): sequencing the most valuable type-strain genomes for metagenomic binning, comparative biology and taxonomic classification.</title>
        <authorList>
            <person name="Goeker M."/>
        </authorList>
    </citation>
    <scope>NUCLEOTIDE SEQUENCE [LARGE SCALE GENOMIC DNA]</scope>
    <source>
        <strain evidence="9 10">DSM 24906</strain>
    </source>
</reference>
<dbReference type="GO" id="GO:0005886">
    <property type="term" value="C:plasma membrane"/>
    <property type="evidence" value="ECO:0007669"/>
    <property type="project" value="UniProtKB-SubCell"/>
</dbReference>
<evidence type="ECO:0000256" key="2">
    <source>
        <dbReference type="ARBA" id="ARBA00022448"/>
    </source>
</evidence>
<gene>
    <name evidence="9" type="ORF">C7380_11170</name>
</gene>
<name>A0AA45C6D8_9BACT</name>
<dbReference type="PANTHER" id="PTHR30151:SF0">
    <property type="entry name" value="ABC TRANSPORTER PERMEASE PROTEIN MJ0413-RELATED"/>
    <property type="match status" value="1"/>
</dbReference>
<proteinExistence type="inferred from homology"/>
<evidence type="ECO:0000256" key="7">
    <source>
        <dbReference type="RuleBase" id="RU363032"/>
    </source>
</evidence>
<comment type="subcellular location">
    <subcellularLocation>
        <location evidence="1 7">Cell membrane</location>
        <topology evidence="1 7">Multi-pass membrane protein</topology>
    </subcellularLocation>
</comment>
<evidence type="ECO:0000256" key="3">
    <source>
        <dbReference type="ARBA" id="ARBA00022475"/>
    </source>
</evidence>
<sequence length="248" mass="28603">MKYIKKNIFKILYATFIVLGLWYLLSFIINKPIIPYPHKVIIYIFSKNIIDIFIHINYSLFRIVTGILFALIIGYPLGILMGFYDRIDKILSPIVYLTYPVPKIALLPIIMLLFGLGNLSKILMIVLIIIFQIILASRDGVKSIENGIYDTFISLGAKKIDFFTDIVFPATISKVLTALRIAVGTTISVLFFTETFGTEHGMGYYIMDSWMRYNYIEMYSGIVILSFLGLFLFILLDFFEFLLCPWNK</sequence>
<comment type="caution">
    <text evidence="9">The sequence shown here is derived from an EMBL/GenBank/DDBJ whole genome shotgun (WGS) entry which is preliminary data.</text>
</comment>
<dbReference type="SUPFAM" id="SSF161098">
    <property type="entry name" value="MetI-like"/>
    <property type="match status" value="1"/>
</dbReference>
<dbReference type="Gene3D" id="1.10.3720.10">
    <property type="entry name" value="MetI-like"/>
    <property type="match status" value="1"/>
</dbReference>
<dbReference type="InterPro" id="IPR035906">
    <property type="entry name" value="MetI-like_sf"/>
</dbReference>
<keyword evidence="6 7" id="KW-0472">Membrane</keyword>
<keyword evidence="5 7" id="KW-1133">Transmembrane helix</keyword>
<feature type="transmembrane region" description="Helical" evidence="7">
    <location>
        <begin position="63"/>
        <end position="84"/>
    </location>
</feature>
<dbReference type="PANTHER" id="PTHR30151">
    <property type="entry name" value="ALKANE SULFONATE ABC TRANSPORTER-RELATED, MEMBRANE SUBUNIT"/>
    <property type="match status" value="1"/>
</dbReference>
<feature type="transmembrane region" description="Helical" evidence="7">
    <location>
        <begin position="104"/>
        <end position="135"/>
    </location>
</feature>
<evidence type="ECO:0000313" key="9">
    <source>
        <dbReference type="EMBL" id="PWJ91262.1"/>
    </source>
</evidence>
<evidence type="ECO:0000256" key="5">
    <source>
        <dbReference type="ARBA" id="ARBA00022989"/>
    </source>
</evidence>
<feature type="transmembrane region" description="Helical" evidence="7">
    <location>
        <begin position="178"/>
        <end position="198"/>
    </location>
</feature>
<keyword evidence="3" id="KW-1003">Cell membrane</keyword>
<dbReference type="Pfam" id="PF00528">
    <property type="entry name" value="BPD_transp_1"/>
    <property type="match status" value="1"/>
</dbReference>
<keyword evidence="10" id="KW-1185">Reference proteome</keyword>
<organism evidence="9 10">
    <name type="scientific">Oceanotoga teriensis</name>
    <dbReference type="NCBI Taxonomy" id="515440"/>
    <lineage>
        <taxon>Bacteria</taxon>
        <taxon>Thermotogati</taxon>
        <taxon>Thermotogota</taxon>
        <taxon>Thermotogae</taxon>
        <taxon>Petrotogales</taxon>
        <taxon>Petrotogaceae</taxon>
        <taxon>Oceanotoga</taxon>
    </lineage>
</organism>
<evidence type="ECO:0000256" key="4">
    <source>
        <dbReference type="ARBA" id="ARBA00022692"/>
    </source>
</evidence>